<dbReference type="EMBL" id="JBHSXI010000009">
    <property type="protein sequence ID" value="MFC6889176.1"/>
    <property type="molecule type" value="Genomic_DNA"/>
</dbReference>
<dbReference type="AlphaFoldDB" id="A0ABD5ULN3"/>
<reference evidence="2 3" key="1">
    <citation type="journal article" date="2019" name="Int. J. Syst. Evol. Microbiol.">
        <title>The Global Catalogue of Microorganisms (GCM) 10K type strain sequencing project: providing services to taxonomists for standard genome sequencing and annotation.</title>
        <authorList>
            <consortium name="The Broad Institute Genomics Platform"/>
            <consortium name="The Broad Institute Genome Sequencing Center for Infectious Disease"/>
            <person name="Wu L."/>
            <person name="Ma J."/>
        </authorList>
    </citation>
    <scope>NUCLEOTIDE SEQUENCE [LARGE SCALE GENOMIC DNA]</scope>
    <source>
        <strain evidence="2 3">Y73</strain>
    </source>
</reference>
<feature type="transmembrane region" description="Helical" evidence="1">
    <location>
        <begin position="42"/>
        <end position="62"/>
    </location>
</feature>
<evidence type="ECO:0008006" key="4">
    <source>
        <dbReference type="Google" id="ProtNLM"/>
    </source>
</evidence>
<proteinExistence type="predicted"/>
<name>A0ABD5ULN3_9EURY</name>
<accession>A0ABD5ULN3</accession>
<protein>
    <recommendedName>
        <fullName evidence="4">Type II secretion system protein GspF domain-containing protein</fullName>
    </recommendedName>
</protein>
<evidence type="ECO:0000313" key="2">
    <source>
        <dbReference type="EMBL" id="MFC6889176.1"/>
    </source>
</evidence>
<sequence>MLALVTEVVILLALLTVGTVWEFEMERLVTETRAVQTLFNTLLGGIILFVSVVLSINTAALAQEFAPLQVKLASIEDSIDFQIELEELVEDGISPAGLQPFLQYVIEAIHSETKSLRTIDNSTTDERARANLLTFVDDIDARLSQIERRIRQSDPRVSILLLSTLDYPYARHINVTRRLKATHGDAFTESDHDSLATLLRILTILASGREYFTTLYFKRELRNLSSALLILSLPVIVFTSYVLLAMDTGLFPQTTLPGVRSRLLYVNLAFVIALSPYVLLSSYMLRMLTVSKHSLESTVFTLNPDVGLEFERE</sequence>
<dbReference type="InterPro" id="IPR058278">
    <property type="entry name" value="DUF7972"/>
</dbReference>
<keyword evidence="1" id="KW-0812">Transmembrane</keyword>
<keyword evidence="1" id="KW-1133">Transmembrane helix</keyword>
<dbReference type="Proteomes" id="UP001596333">
    <property type="component" value="Unassembled WGS sequence"/>
</dbReference>
<evidence type="ECO:0000256" key="1">
    <source>
        <dbReference type="SAM" id="Phobius"/>
    </source>
</evidence>
<dbReference type="RefSeq" id="WP_379767509.1">
    <property type="nucleotide sequence ID" value="NZ_JBHSXI010000009.1"/>
</dbReference>
<comment type="caution">
    <text evidence="2">The sequence shown here is derived from an EMBL/GenBank/DDBJ whole genome shotgun (WGS) entry which is preliminary data.</text>
</comment>
<feature type="transmembrane region" description="Helical" evidence="1">
    <location>
        <begin position="264"/>
        <end position="285"/>
    </location>
</feature>
<dbReference type="Pfam" id="PF25927">
    <property type="entry name" value="DUF7972"/>
    <property type="match status" value="1"/>
</dbReference>
<keyword evidence="1" id="KW-0472">Membrane</keyword>
<feature type="transmembrane region" description="Helical" evidence="1">
    <location>
        <begin position="224"/>
        <end position="244"/>
    </location>
</feature>
<gene>
    <name evidence="2" type="ORF">ACFQEY_09130</name>
</gene>
<organism evidence="2 3">
    <name type="scientific">Halorubrum trueperi</name>
    <dbReference type="NCBI Taxonomy" id="2004704"/>
    <lineage>
        <taxon>Archaea</taxon>
        <taxon>Methanobacteriati</taxon>
        <taxon>Methanobacteriota</taxon>
        <taxon>Stenosarchaea group</taxon>
        <taxon>Halobacteria</taxon>
        <taxon>Halobacteriales</taxon>
        <taxon>Haloferacaceae</taxon>
        <taxon>Halorubrum</taxon>
    </lineage>
</organism>
<evidence type="ECO:0000313" key="3">
    <source>
        <dbReference type="Proteomes" id="UP001596333"/>
    </source>
</evidence>
<keyword evidence="3" id="KW-1185">Reference proteome</keyword>